<evidence type="ECO:0000256" key="2">
    <source>
        <dbReference type="ARBA" id="ARBA00022898"/>
    </source>
</evidence>
<dbReference type="PANTHER" id="PTHR46577:SF1">
    <property type="entry name" value="HTH-TYPE TRANSCRIPTIONAL REGULATORY PROTEIN GABR"/>
    <property type="match status" value="1"/>
</dbReference>
<evidence type="ECO:0000256" key="3">
    <source>
        <dbReference type="ARBA" id="ARBA00023015"/>
    </source>
</evidence>
<protein>
    <submittedName>
        <fullName evidence="7">PLP-dependent aminotransferase family protein</fullName>
    </submittedName>
</protein>
<evidence type="ECO:0000313" key="7">
    <source>
        <dbReference type="EMBL" id="TYC59706.1"/>
    </source>
</evidence>
<dbReference type="AlphaFoldDB" id="A0A6C2D190"/>
<dbReference type="Gene3D" id="3.40.640.10">
    <property type="entry name" value="Type I PLP-dependent aspartate aminotransferase-like (Major domain)"/>
    <property type="match status" value="1"/>
</dbReference>
<keyword evidence="8" id="KW-1185">Reference proteome</keyword>
<keyword evidence="5" id="KW-0804">Transcription</keyword>
<dbReference type="EMBL" id="SDKK01000007">
    <property type="protein sequence ID" value="TYC59706.1"/>
    <property type="molecule type" value="Genomic_DNA"/>
</dbReference>
<dbReference type="InterPro" id="IPR015421">
    <property type="entry name" value="PyrdxlP-dep_Trfase_major"/>
</dbReference>
<evidence type="ECO:0000259" key="6">
    <source>
        <dbReference type="PROSITE" id="PS50949"/>
    </source>
</evidence>
<sequence>MSLDLVLGSLDDSAESGEPRQLRLYRQLKAAILDGRLTPGVRLPATRQLAADYRMARNCVLFAYQLLLAEGFVEADRGGTRVTTLPLGKTASTPGSPASGSALLSRRARELPALIRGESLLPFAPGVPDLNAFPWSAWARCLQKAWGEVSARQLAYAEPGGEPELRRAVASFLSARRGVACAPEQVFIVAGGQMALDACARLLADSGDTVWLENPCYPAARNTMLAAGLKTVDVPVDRDGMAPATTLWKEAPPRLLYVTPSHQYPLGSVLSLERRLAFLHGLQQSGGWLIEDDYDSDFNHAQPGARPLPAIQGLRPEAPVIYVGTFSKLLYPGLRIAYMVVPRWAVADLGDAVRSLYRGGQAVEQRALARFLESGQLMRHLRRMGPIYRERQQALRNALHAHFGADCPILGGQAGLHLVLRLPDSLPDSAMTEAARENGIAVRPLSIYHAGRTGTNGLLLGYGIAESQRIPELVRRLRLAADGLAASR</sequence>
<keyword evidence="4" id="KW-0238">DNA-binding</keyword>
<accession>A0A6C2D190</accession>
<dbReference type="SUPFAM" id="SSF46785">
    <property type="entry name" value="Winged helix' DNA-binding domain"/>
    <property type="match status" value="1"/>
</dbReference>
<gene>
    <name evidence="7" type="ORF">ETQ85_09095</name>
</gene>
<evidence type="ECO:0000313" key="8">
    <source>
        <dbReference type="Proteomes" id="UP000389128"/>
    </source>
</evidence>
<dbReference type="InterPro" id="IPR036390">
    <property type="entry name" value="WH_DNA-bd_sf"/>
</dbReference>
<dbReference type="Gene3D" id="1.10.10.10">
    <property type="entry name" value="Winged helix-like DNA-binding domain superfamily/Winged helix DNA-binding domain"/>
    <property type="match status" value="1"/>
</dbReference>
<name>A0A6C2D190_9RHOO</name>
<evidence type="ECO:0000256" key="1">
    <source>
        <dbReference type="ARBA" id="ARBA00005384"/>
    </source>
</evidence>
<dbReference type="GO" id="GO:0003677">
    <property type="term" value="F:DNA binding"/>
    <property type="evidence" value="ECO:0007669"/>
    <property type="project" value="UniProtKB-KW"/>
</dbReference>
<comment type="caution">
    <text evidence="7">The sequence shown here is derived from an EMBL/GenBank/DDBJ whole genome shotgun (WGS) entry which is preliminary data.</text>
</comment>
<dbReference type="InterPro" id="IPR036388">
    <property type="entry name" value="WH-like_DNA-bd_sf"/>
</dbReference>
<dbReference type="InterPro" id="IPR000524">
    <property type="entry name" value="Tscrpt_reg_HTH_GntR"/>
</dbReference>
<dbReference type="PROSITE" id="PS50949">
    <property type="entry name" value="HTH_GNTR"/>
    <property type="match status" value="1"/>
</dbReference>
<dbReference type="GO" id="GO:0003700">
    <property type="term" value="F:DNA-binding transcription factor activity"/>
    <property type="evidence" value="ECO:0007669"/>
    <property type="project" value="InterPro"/>
</dbReference>
<keyword evidence="7" id="KW-0808">Transferase</keyword>
<organism evidence="7 8">
    <name type="scientific">Zoogloea oleivorans</name>
    <dbReference type="NCBI Taxonomy" id="1552750"/>
    <lineage>
        <taxon>Bacteria</taxon>
        <taxon>Pseudomonadati</taxon>
        <taxon>Pseudomonadota</taxon>
        <taxon>Betaproteobacteria</taxon>
        <taxon>Rhodocyclales</taxon>
        <taxon>Zoogloeaceae</taxon>
        <taxon>Zoogloea</taxon>
    </lineage>
</organism>
<dbReference type="PANTHER" id="PTHR46577">
    <property type="entry name" value="HTH-TYPE TRANSCRIPTIONAL REGULATORY PROTEIN GABR"/>
    <property type="match status" value="1"/>
</dbReference>
<evidence type="ECO:0000256" key="4">
    <source>
        <dbReference type="ARBA" id="ARBA00023125"/>
    </source>
</evidence>
<proteinExistence type="inferred from homology"/>
<dbReference type="RefSeq" id="WP_148578726.1">
    <property type="nucleotide sequence ID" value="NZ_SDKK01000007.1"/>
</dbReference>
<dbReference type="SMART" id="SM00345">
    <property type="entry name" value="HTH_GNTR"/>
    <property type="match status" value="1"/>
</dbReference>
<feature type="domain" description="HTH gntR-type" evidence="6">
    <location>
        <begin position="18"/>
        <end position="85"/>
    </location>
</feature>
<dbReference type="SUPFAM" id="SSF53383">
    <property type="entry name" value="PLP-dependent transferases"/>
    <property type="match status" value="1"/>
</dbReference>
<dbReference type="Pfam" id="PF00392">
    <property type="entry name" value="GntR"/>
    <property type="match status" value="1"/>
</dbReference>
<keyword evidence="3" id="KW-0805">Transcription regulation</keyword>
<dbReference type="CDD" id="cd07377">
    <property type="entry name" value="WHTH_GntR"/>
    <property type="match status" value="1"/>
</dbReference>
<dbReference type="GO" id="GO:0008483">
    <property type="term" value="F:transaminase activity"/>
    <property type="evidence" value="ECO:0007669"/>
    <property type="project" value="UniProtKB-KW"/>
</dbReference>
<reference evidence="7 8" key="1">
    <citation type="submission" date="2019-01" db="EMBL/GenBank/DDBJ databases">
        <title>Zoogloea oleivorans genome sequencing and assembly.</title>
        <authorList>
            <person name="Tancsics A."/>
            <person name="Farkas M."/>
            <person name="Kriszt B."/>
            <person name="Maroti G."/>
            <person name="Horvath B."/>
        </authorList>
    </citation>
    <scope>NUCLEOTIDE SEQUENCE [LARGE SCALE GENOMIC DNA]</scope>
    <source>
        <strain evidence="7 8">Buc</strain>
    </source>
</reference>
<dbReference type="OrthoDB" id="9804020at2"/>
<comment type="similarity">
    <text evidence="1">In the C-terminal section; belongs to the class-I pyridoxal-phosphate-dependent aminotransferase family.</text>
</comment>
<dbReference type="InterPro" id="IPR015424">
    <property type="entry name" value="PyrdxlP-dep_Trfase"/>
</dbReference>
<evidence type="ECO:0000256" key="5">
    <source>
        <dbReference type="ARBA" id="ARBA00023163"/>
    </source>
</evidence>
<dbReference type="Proteomes" id="UP000389128">
    <property type="component" value="Unassembled WGS sequence"/>
</dbReference>
<dbReference type="InterPro" id="IPR051446">
    <property type="entry name" value="HTH_trans_reg/aminotransferase"/>
</dbReference>
<dbReference type="GO" id="GO:0030170">
    <property type="term" value="F:pyridoxal phosphate binding"/>
    <property type="evidence" value="ECO:0007669"/>
    <property type="project" value="InterPro"/>
</dbReference>
<keyword evidence="2" id="KW-0663">Pyridoxal phosphate</keyword>
<dbReference type="Pfam" id="PF00155">
    <property type="entry name" value="Aminotran_1_2"/>
    <property type="match status" value="1"/>
</dbReference>
<dbReference type="InterPro" id="IPR004839">
    <property type="entry name" value="Aminotransferase_I/II_large"/>
</dbReference>
<dbReference type="CDD" id="cd00609">
    <property type="entry name" value="AAT_like"/>
    <property type="match status" value="1"/>
</dbReference>
<keyword evidence="7" id="KW-0032">Aminotransferase</keyword>